<dbReference type="Proteomes" id="UP001447188">
    <property type="component" value="Unassembled WGS sequence"/>
</dbReference>
<feature type="region of interest" description="Disordered" evidence="1">
    <location>
        <begin position="1"/>
        <end position="204"/>
    </location>
</feature>
<feature type="compositionally biased region" description="Polar residues" evidence="1">
    <location>
        <begin position="153"/>
        <end position="170"/>
    </location>
</feature>
<evidence type="ECO:0000313" key="3">
    <source>
        <dbReference type="Proteomes" id="UP001447188"/>
    </source>
</evidence>
<evidence type="ECO:0000256" key="1">
    <source>
        <dbReference type="SAM" id="MobiDB-lite"/>
    </source>
</evidence>
<evidence type="ECO:0000313" key="2">
    <source>
        <dbReference type="EMBL" id="KAL0635587.1"/>
    </source>
</evidence>
<feature type="compositionally biased region" description="Low complexity" evidence="1">
    <location>
        <begin position="433"/>
        <end position="443"/>
    </location>
</feature>
<name>A0ABR3GI34_9PEZI</name>
<accession>A0ABR3GI34</accession>
<comment type="caution">
    <text evidence="2">The sequence shown here is derived from an EMBL/GenBank/DDBJ whole genome shotgun (WGS) entry which is preliminary data.</text>
</comment>
<keyword evidence="3" id="KW-1185">Reference proteome</keyword>
<gene>
    <name evidence="2" type="ORF">Q9L58_005518</name>
</gene>
<feature type="compositionally biased region" description="Acidic residues" evidence="1">
    <location>
        <begin position="81"/>
        <end position="102"/>
    </location>
</feature>
<organism evidence="2 3">
    <name type="scientific">Discina gigas</name>
    <dbReference type="NCBI Taxonomy" id="1032678"/>
    <lineage>
        <taxon>Eukaryota</taxon>
        <taxon>Fungi</taxon>
        <taxon>Dikarya</taxon>
        <taxon>Ascomycota</taxon>
        <taxon>Pezizomycotina</taxon>
        <taxon>Pezizomycetes</taxon>
        <taxon>Pezizales</taxon>
        <taxon>Discinaceae</taxon>
        <taxon>Discina</taxon>
    </lineage>
</organism>
<reference evidence="2 3" key="1">
    <citation type="submission" date="2024-02" db="EMBL/GenBank/DDBJ databases">
        <title>Discinaceae phylogenomics.</title>
        <authorList>
            <person name="Dirks A.C."/>
            <person name="James T.Y."/>
        </authorList>
    </citation>
    <scope>NUCLEOTIDE SEQUENCE [LARGE SCALE GENOMIC DNA]</scope>
    <source>
        <strain evidence="2 3">ACD0624</strain>
    </source>
</reference>
<feature type="compositionally biased region" description="Polar residues" evidence="1">
    <location>
        <begin position="25"/>
        <end position="46"/>
    </location>
</feature>
<feature type="compositionally biased region" description="Acidic residues" evidence="1">
    <location>
        <begin position="173"/>
        <end position="183"/>
    </location>
</feature>
<protein>
    <submittedName>
        <fullName evidence="2">Uncharacterized protein</fullName>
    </submittedName>
</protein>
<sequence length="518" mass="58297">MHSLNSSPEASSPRSEPSRYPSTPCPSESSDESSNYVPPTKSSSCSEMELDSDNATPSCSEMELDSDNATPSRRDNKSESESESESESQPESDEDLELEVQEDSPPNYVKYQSGDPERTQTAYNEQDKGKANPQARKTTTHLAIPRPRRDLWTTRTAPYTINKKPMQNIQPEDAADTSDDGFSDESSGGVKHSRSRNQTAEEHKERLLTTARNLWNSLPEEDQQTYIAKCYEGWKCLYCQLLDLSDGCISQVSKYNCPTTIRRGVPCYFATYDEEKRIYSWKQLPSKKRRSHKTFDETYYVICGEGNPKTEQQFLRCMFWSRNRCLSCILTTKARKRGDRCQMQMFVRPESQDEESLNTCTKCARNQEDCMISIPMKSGANGEPVVYGLGRVTAGCVEKLGPRFHNPPKTPVAPRGSQEKRATSTPERGGTIPGEPSAAGAASERSRSNKASGSTQGDSEKKCGHSPTLTAQERSKKSKVRHLPTYSSSLSFVDQLRNKYTYFTKPKPSPAMKRQYRY</sequence>
<feature type="compositionally biased region" description="Low complexity" evidence="1">
    <location>
        <begin position="1"/>
        <end position="22"/>
    </location>
</feature>
<dbReference type="EMBL" id="JBBBZM010000067">
    <property type="protein sequence ID" value="KAL0635587.1"/>
    <property type="molecule type" value="Genomic_DNA"/>
</dbReference>
<proteinExistence type="predicted"/>
<feature type="region of interest" description="Disordered" evidence="1">
    <location>
        <begin position="400"/>
        <end position="487"/>
    </location>
</feature>